<dbReference type="SUPFAM" id="SSF52540">
    <property type="entry name" value="P-loop containing nucleoside triphosphate hydrolases"/>
    <property type="match status" value="1"/>
</dbReference>
<feature type="domain" description="RCC1-like" evidence="6">
    <location>
        <begin position="46"/>
        <end position="451"/>
    </location>
</feature>
<gene>
    <name evidence="7" type="ORF">AARE701A_LOCUS20920</name>
</gene>
<evidence type="ECO:0000259" key="6">
    <source>
        <dbReference type="Pfam" id="PF25390"/>
    </source>
</evidence>
<dbReference type="SUPFAM" id="SSF50985">
    <property type="entry name" value="RCC1/BLIP-II"/>
    <property type="match status" value="2"/>
</dbReference>
<feature type="repeat" description="RCC1" evidence="2">
    <location>
        <begin position="355"/>
        <end position="404"/>
    </location>
</feature>
<protein>
    <submittedName>
        <fullName evidence="7">Uncharacterized protein</fullName>
    </submittedName>
</protein>
<name>A0A8S2AXC2_ARAAE</name>
<dbReference type="InterPro" id="IPR000408">
    <property type="entry name" value="Reg_chr_condens"/>
</dbReference>
<feature type="compositionally biased region" description="Polar residues" evidence="4">
    <location>
        <begin position="491"/>
        <end position="502"/>
    </location>
</feature>
<feature type="repeat" description="RCC1" evidence="2">
    <location>
        <begin position="102"/>
        <end position="157"/>
    </location>
</feature>
<dbReference type="Pfam" id="PF14363">
    <property type="entry name" value="AAA_assoc"/>
    <property type="match status" value="1"/>
</dbReference>
<evidence type="ECO:0000313" key="8">
    <source>
        <dbReference type="Proteomes" id="UP000682877"/>
    </source>
</evidence>
<reference evidence="7" key="1">
    <citation type="submission" date="2021-01" db="EMBL/GenBank/DDBJ databases">
        <authorList>
            <person name="Bezrukov I."/>
        </authorList>
    </citation>
    <scope>NUCLEOTIDE SEQUENCE</scope>
</reference>
<evidence type="ECO:0000256" key="2">
    <source>
        <dbReference type="PROSITE-ProRule" id="PRU00235"/>
    </source>
</evidence>
<feature type="repeat" description="RCC1" evidence="2">
    <location>
        <begin position="211"/>
        <end position="304"/>
    </location>
</feature>
<dbReference type="Gene3D" id="3.40.50.300">
    <property type="entry name" value="P-loop containing nucleotide triphosphate hydrolases"/>
    <property type="match status" value="1"/>
</dbReference>
<dbReference type="PANTHER" id="PTHR22870:SF365">
    <property type="entry name" value="REGULATOR OF CHROMOSOME CONDENSATION (CELL CYCLE REGULATORY PROTEIN)-RELATED"/>
    <property type="match status" value="1"/>
</dbReference>
<evidence type="ECO:0000313" key="7">
    <source>
        <dbReference type="EMBL" id="CAE6228181.1"/>
    </source>
</evidence>
<dbReference type="EMBL" id="LR999458">
    <property type="protein sequence ID" value="CAE6228181.1"/>
    <property type="molecule type" value="Genomic_DNA"/>
</dbReference>
<dbReference type="AlphaFoldDB" id="A0A8S2AXC2"/>
<evidence type="ECO:0000259" key="5">
    <source>
        <dbReference type="Pfam" id="PF14363"/>
    </source>
</evidence>
<feature type="compositionally biased region" description="Polar residues" evidence="4">
    <location>
        <begin position="458"/>
        <end position="469"/>
    </location>
</feature>
<dbReference type="InterPro" id="IPR009091">
    <property type="entry name" value="RCC1/BLIP-II"/>
</dbReference>
<keyword evidence="1" id="KW-0677">Repeat</keyword>
<feature type="repeat" description="RCC1" evidence="2">
    <location>
        <begin position="405"/>
        <end position="455"/>
    </location>
</feature>
<dbReference type="InterPro" id="IPR025753">
    <property type="entry name" value="AAA_N_dom"/>
</dbReference>
<dbReference type="PROSITE" id="PS00626">
    <property type="entry name" value="RCC1_2"/>
    <property type="match status" value="1"/>
</dbReference>
<evidence type="ECO:0000256" key="4">
    <source>
        <dbReference type="SAM" id="MobiDB-lite"/>
    </source>
</evidence>
<dbReference type="InterPro" id="IPR027417">
    <property type="entry name" value="P-loop_NTPase"/>
</dbReference>
<dbReference type="Proteomes" id="UP000682877">
    <property type="component" value="Chromosome 8"/>
</dbReference>
<sequence>MIRLWSIAKLQIRKVSTSESRFCRDVLFNGVVRRQFTSTSGERRTVMSFGDGSHGALGLSSSSSIPGMGMDAYEPTVVSNLPSDISFISAGHYHSLAVTSGGVIWAWGRNDEGQLGRIAIDSSRDSRSEPKKVEGLDNVNVRAAFASGVVSAAIGDDGSLWVWGRSKRGQLGLGKGIIEARVPSRVETLAAEHVVKVSLGWGHALALTVDGKVFGWGYVADGRVGNVGLPLEASLLDSITDGSMKGQHAADLNLEAAEKKVVEAMSKENDMPIAWEPRLVEETRNVKVADIACGSDHSLILCHDGTLLSSGSNIYGQLGRSKQDLGMTPVDITESPISIAAGLGHSLAICNRDERKILSWGWNRSRQLGRGEPEHLPREVEGFDGESPASVSAGRVHSLCVTEKGEAWVWGCGKNGRLGLGSSSDEPEPMLLEDIEGCVLQAVAGFDHSLILVAPHKPNSSSMVDSTSAPKRYTPPNQRNRSSNRRRSRGSFHSNEGESSQPVAVGFQRENSSPKIISLEGCSRSEAFQLLSDRWAAAMHLYNDPSIDLSERPMMYYGGDVWANKQSMLPTDYRTKFSRGLAGSKNSVHIKFTKYTRDGLERNQAYDAIRNYLSSKSMAFAKRLMANLVGKLVWTTMGQLKVCSRCEGEVVLKCAENQSDSNKSRYLTSFHNRHREIIKNTYLDHVSKEGKEIGLKNREIVHFTLIVQVKIIPLGQREGYSNVPFGDPATFETLAMDPWKKEGIEKDLISFLEYDVYDLELTTVKDNSKLNKLMLDTTRKSIDVIEDIDCSLDLTGQRRDKNEEEEETKEVEKRLKKERVDPKERNVTLSGLLNTIDGCCNGKEMIVFTTNYVNKLDRTLIPRGRMDNHIEMVNLCDL</sequence>
<dbReference type="InterPro" id="IPR051210">
    <property type="entry name" value="Ub_ligase/GEF_domain"/>
</dbReference>
<evidence type="ECO:0000256" key="3">
    <source>
        <dbReference type="SAM" id="Coils"/>
    </source>
</evidence>
<dbReference type="PANTHER" id="PTHR22870">
    <property type="entry name" value="REGULATOR OF CHROMOSOME CONDENSATION"/>
    <property type="match status" value="1"/>
</dbReference>
<organism evidence="7 8">
    <name type="scientific">Arabidopsis arenosa</name>
    <name type="common">Sand rock-cress</name>
    <name type="synonym">Cardaminopsis arenosa</name>
    <dbReference type="NCBI Taxonomy" id="38785"/>
    <lineage>
        <taxon>Eukaryota</taxon>
        <taxon>Viridiplantae</taxon>
        <taxon>Streptophyta</taxon>
        <taxon>Embryophyta</taxon>
        <taxon>Tracheophyta</taxon>
        <taxon>Spermatophyta</taxon>
        <taxon>Magnoliopsida</taxon>
        <taxon>eudicotyledons</taxon>
        <taxon>Gunneridae</taxon>
        <taxon>Pentapetalae</taxon>
        <taxon>rosids</taxon>
        <taxon>malvids</taxon>
        <taxon>Brassicales</taxon>
        <taxon>Brassicaceae</taxon>
        <taxon>Camelineae</taxon>
        <taxon>Arabidopsis</taxon>
    </lineage>
</organism>
<feature type="coiled-coil region" evidence="3">
    <location>
        <begin position="794"/>
        <end position="821"/>
    </location>
</feature>
<dbReference type="PRINTS" id="PR00633">
    <property type="entry name" value="RCCNDNSATION"/>
</dbReference>
<dbReference type="Pfam" id="PF25390">
    <property type="entry name" value="WD40_RLD"/>
    <property type="match status" value="1"/>
</dbReference>
<feature type="region of interest" description="Disordered" evidence="4">
    <location>
        <begin position="457"/>
        <end position="507"/>
    </location>
</feature>
<keyword evidence="3" id="KW-0175">Coiled coil</keyword>
<dbReference type="Gene3D" id="2.130.10.30">
    <property type="entry name" value="Regulator of chromosome condensation 1/beta-lactamase-inhibitor protein II"/>
    <property type="match status" value="2"/>
</dbReference>
<dbReference type="PROSITE" id="PS50012">
    <property type="entry name" value="RCC1_3"/>
    <property type="match status" value="7"/>
</dbReference>
<keyword evidence="8" id="KW-1185">Reference proteome</keyword>
<evidence type="ECO:0000256" key="1">
    <source>
        <dbReference type="ARBA" id="ARBA00022737"/>
    </source>
</evidence>
<accession>A0A8S2AXC2</accession>
<feature type="repeat" description="RCC1" evidence="2">
    <location>
        <begin position="44"/>
        <end position="101"/>
    </location>
</feature>
<feature type="repeat" description="RCC1" evidence="2">
    <location>
        <begin position="305"/>
        <end position="352"/>
    </location>
</feature>
<dbReference type="InterPro" id="IPR058923">
    <property type="entry name" value="RCC1-like_dom"/>
</dbReference>
<proteinExistence type="predicted"/>
<feature type="repeat" description="RCC1" evidence="2">
    <location>
        <begin position="158"/>
        <end position="210"/>
    </location>
</feature>
<feature type="domain" description="AAA-type ATPase N-terminal" evidence="5">
    <location>
        <begin position="575"/>
        <end position="628"/>
    </location>
</feature>